<dbReference type="InterPro" id="IPR050304">
    <property type="entry name" value="MT-severing_AAA_ATPase"/>
</dbReference>
<dbReference type="Pfam" id="PF09336">
    <property type="entry name" value="Vps4_C"/>
    <property type="match status" value="1"/>
</dbReference>
<keyword evidence="8" id="KW-1185">Reference proteome</keyword>
<comment type="similarity">
    <text evidence="1 4">Belongs to the AAA ATPase family.</text>
</comment>
<dbReference type="GO" id="GO:0005524">
    <property type="term" value="F:ATP binding"/>
    <property type="evidence" value="ECO:0007669"/>
    <property type="project" value="UniProtKB-KW"/>
</dbReference>
<evidence type="ECO:0000256" key="5">
    <source>
        <dbReference type="SAM" id="MobiDB-lite"/>
    </source>
</evidence>
<keyword evidence="2 4" id="KW-0547">Nucleotide-binding</keyword>
<evidence type="ECO:0000256" key="2">
    <source>
        <dbReference type="ARBA" id="ARBA00022741"/>
    </source>
</evidence>
<evidence type="ECO:0000256" key="3">
    <source>
        <dbReference type="ARBA" id="ARBA00022840"/>
    </source>
</evidence>
<evidence type="ECO:0000259" key="6">
    <source>
        <dbReference type="SMART" id="SM00382"/>
    </source>
</evidence>
<dbReference type="InterPro" id="IPR015415">
    <property type="entry name" value="Spast_Vps4_C"/>
</dbReference>
<organism evidence="7 8">
    <name type="scientific">Amphibalanus amphitrite</name>
    <name type="common">Striped barnacle</name>
    <name type="synonym">Balanus amphitrite</name>
    <dbReference type="NCBI Taxonomy" id="1232801"/>
    <lineage>
        <taxon>Eukaryota</taxon>
        <taxon>Metazoa</taxon>
        <taxon>Ecdysozoa</taxon>
        <taxon>Arthropoda</taxon>
        <taxon>Crustacea</taxon>
        <taxon>Multicrustacea</taxon>
        <taxon>Cirripedia</taxon>
        <taxon>Thoracica</taxon>
        <taxon>Thoracicalcarea</taxon>
        <taxon>Balanomorpha</taxon>
        <taxon>Balanoidea</taxon>
        <taxon>Balanidae</taxon>
        <taxon>Amphibalaninae</taxon>
        <taxon>Amphibalanus</taxon>
    </lineage>
</organism>
<evidence type="ECO:0000313" key="7">
    <source>
        <dbReference type="EMBL" id="KAF0306903.1"/>
    </source>
</evidence>
<dbReference type="PANTHER" id="PTHR23074">
    <property type="entry name" value="AAA DOMAIN-CONTAINING"/>
    <property type="match status" value="1"/>
</dbReference>
<name>A0A6A4WLA1_AMPAM</name>
<comment type="caution">
    <text evidence="7">The sequence shown here is derived from an EMBL/GenBank/DDBJ whole genome shotgun (WGS) entry which is preliminary data.</text>
</comment>
<dbReference type="InterPro" id="IPR027417">
    <property type="entry name" value="P-loop_NTPase"/>
</dbReference>
<dbReference type="InterPro" id="IPR003960">
    <property type="entry name" value="ATPase_AAA_CS"/>
</dbReference>
<evidence type="ECO:0000256" key="1">
    <source>
        <dbReference type="ARBA" id="ARBA00006914"/>
    </source>
</evidence>
<protein>
    <submittedName>
        <fullName evidence="7">Vacuolar protein sorting-associated protein 4</fullName>
    </submittedName>
</protein>
<dbReference type="GO" id="GO:0016887">
    <property type="term" value="F:ATP hydrolysis activity"/>
    <property type="evidence" value="ECO:0007669"/>
    <property type="project" value="InterPro"/>
</dbReference>
<sequence length="435" mass="47602">MAEKDRPRSEYDYQEALACLECIQQLVGDGSDVARLDPLLMTSFYERLTTNLARLRAAEQHPPFRESLQALLDECQHQQAKILRICRRPPPAKAASAARKDAAVRDGGGDRRPLTAPHRSRLRFSDVAGLEEAKASLAEAVIMPVQFPHLFTGGRRPWTRVLLYGPPGTGKSRLAAAVAGEAGAELFPVSAADLLSSYVGETEKAMSDLFARAASRQPAGRAVLFVDELDGLCRVRSGREEEHTRRLKTHLLQLMDGLLSGGSGGAAAATTFLLAATNCPWDLDPAFLRRFQRRVYVPLPDRAAQRRLIELHLGGTATSLSELDWQQLLAGTDGLSGSDLAELTQHALYQPLRELETATSWRRLGDGQFMVCEPSHPDAFTCSVSDIPFHAVVARDLQLSDFLGALRTTGPSVSQEMLRRYEEFSKGRGSATSLG</sequence>
<dbReference type="Proteomes" id="UP000440578">
    <property type="component" value="Unassembled WGS sequence"/>
</dbReference>
<dbReference type="InterPro" id="IPR003593">
    <property type="entry name" value="AAA+_ATPase"/>
</dbReference>
<dbReference type="PANTHER" id="PTHR23074:SF72">
    <property type="entry name" value="VACUOLAR PROTEIN SORTING-ASSOCIATED PROTEIN 4B"/>
    <property type="match status" value="1"/>
</dbReference>
<dbReference type="Gene3D" id="1.10.8.60">
    <property type="match status" value="1"/>
</dbReference>
<evidence type="ECO:0000313" key="8">
    <source>
        <dbReference type="Proteomes" id="UP000440578"/>
    </source>
</evidence>
<feature type="region of interest" description="Disordered" evidence="5">
    <location>
        <begin position="91"/>
        <end position="118"/>
    </location>
</feature>
<reference evidence="7 8" key="1">
    <citation type="submission" date="2019-07" db="EMBL/GenBank/DDBJ databases">
        <title>Draft genome assembly of a fouling barnacle, Amphibalanus amphitrite (Darwin, 1854): The first reference genome for Thecostraca.</title>
        <authorList>
            <person name="Kim W."/>
        </authorList>
    </citation>
    <scope>NUCLEOTIDE SEQUENCE [LARGE SCALE GENOMIC DNA]</scope>
    <source>
        <strain evidence="7">SNU_AA5</strain>
        <tissue evidence="7">Soma without cirri and trophi</tissue>
    </source>
</reference>
<proteinExistence type="inferred from homology"/>
<dbReference type="OrthoDB" id="5334845at2759"/>
<accession>A0A6A4WLA1</accession>
<dbReference type="SMART" id="SM00382">
    <property type="entry name" value="AAA"/>
    <property type="match status" value="1"/>
</dbReference>
<dbReference type="AlphaFoldDB" id="A0A6A4WLA1"/>
<dbReference type="EMBL" id="VIIS01000623">
    <property type="protein sequence ID" value="KAF0306903.1"/>
    <property type="molecule type" value="Genomic_DNA"/>
</dbReference>
<feature type="compositionally biased region" description="Basic and acidic residues" evidence="5">
    <location>
        <begin position="98"/>
        <end position="113"/>
    </location>
</feature>
<keyword evidence="3 4" id="KW-0067">ATP-binding</keyword>
<dbReference type="GO" id="GO:0016197">
    <property type="term" value="P:endosomal transport"/>
    <property type="evidence" value="ECO:0007669"/>
    <property type="project" value="TreeGrafter"/>
</dbReference>
<gene>
    <name evidence="7" type="primary">VPS4</name>
    <name evidence="7" type="ORF">FJT64_021675</name>
</gene>
<dbReference type="InterPro" id="IPR003959">
    <property type="entry name" value="ATPase_AAA_core"/>
</dbReference>
<evidence type="ECO:0000256" key="4">
    <source>
        <dbReference type="RuleBase" id="RU003651"/>
    </source>
</evidence>
<feature type="domain" description="AAA+ ATPase" evidence="6">
    <location>
        <begin position="157"/>
        <end position="301"/>
    </location>
</feature>
<dbReference type="SUPFAM" id="SSF52540">
    <property type="entry name" value="P-loop containing nucleoside triphosphate hydrolases"/>
    <property type="match status" value="1"/>
</dbReference>
<dbReference type="Pfam" id="PF00004">
    <property type="entry name" value="AAA"/>
    <property type="match status" value="1"/>
</dbReference>
<dbReference type="Gene3D" id="3.40.50.300">
    <property type="entry name" value="P-loop containing nucleotide triphosphate hydrolases"/>
    <property type="match status" value="1"/>
</dbReference>
<dbReference type="GO" id="GO:0007033">
    <property type="term" value="P:vacuole organization"/>
    <property type="evidence" value="ECO:0007669"/>
    <property type="project" value="TreeGrafter"/>
</dbReference>
<dbReference type="PROSITE" id="PS00674">
    <property type="entry name" value="AAA"/>
    <property type="match status" value="1"/>
</dbReference>